<proteinExistence type="predicted"/>
<sequence>MDCLPFLNVNEQNNPSESDKAVVFQTLIATVKSQPALDVTLEAKAVKFFKSVHPKDEESAFAFVASSGLFPDEYSTTFIQCIRVLISSASHAIIATTMELLNRQILASSAQVRLALVKAD</sequence>
<evidence type="ECO:0000313" key="1">
    <source>
        <dbReference type="EMBL" id="KAK2954135.1"/>
    </source>
</evidence>
<name>A0ABQ9XRW1_9EUKA</name>
<protein>
    <submittedName>
        <fullName evidence="1">Uncharacterized protein</fullName>
    </submittedName>
</protein>
<dbReference type="Proteomes" id="UP001281761">
    <property type="component" value="Unassembled WGS sequence"/>
</dbReference>
<gene>
    <name evidence="1" type="ORF">BLNAU_10952</name>
</gene>
<reference evidence="1 2" key="1">
    <citation type="journal article" date="2022" name="bioRxiv">
        <title>Genomics of Preaxostyla Flagellates Illuminates Evolutionary Transitions and the Path Towards Mitochondrial Loss.</title>
        <authorList>
            <person name="Novak L.V.F."/>
            <person name="Treitli S.C."/>
            <person name="Pyrih J."/>
            <person name="Halakuc P."/>
            <person name="Pipaliya S.V."/>
            <person name="Vacek V."/>
            <person name="Brzon O."/>
            <person name="Soukal P."/>
            <person name="Eme L."/>
            <person name="Dacks J.B."/>
            <person name="Karnkowska A."/>
            <person name="Elias M."/>
            <person name="Hampl V."/>
        </authorList>
    </citation>
    <scope>NUCLEOTIDE SEQUENCE [LARGE SCALE GENOMIC DNA]</scope>
    <source>
        <strain evidence="1">NAU3</strain>
        <tissue evidence="1">Gut</tissue>
    </source>
</reference>
<organism evidence="1 2">
    <name type="scientific">Blattamonas nauphoetae</name>
    <dbReference type="NCBI Taxonomy" id="2049346"/>
    <lineage>
        <taxon>Eukaryota</taxon>
        <taxon>Metamonada</taxon>
        <taxon>Preaxostyla</taxon>
        <taxon>Oxymonadida</taxon>
        <taxon>Blattamonas</taxon>
    </lineage>
</organism>
<comment type="caution">
    <text evidence="1">The sequence shown here is derived from an EMBL/GenBank/DDBJ whole genome shotgun (WGS) entry which is preliminary data.</text>
</comment>
<evidence type="ECO:0000313" key="2">
    <source>
        <dbReference type="Proteomes" id="UP001281761"/>
    </source>
</evidence>
<dbReference type="EMBL" id="JARBJD010000082">
    <property type="protein sequence ID" value="KAK2954135.1"/>
    <property type="molecule type" value="Genomic_DNA"/>
</dbReference>
<accession>A0ABQ9XRW1</accession>
<keyword evidence="2" id="KW-1185">Reference proteome</keyword>